<dbReference type="Pfam" id="PF00528">
    <property type="entry name" value="BPD_transp_1"/>
    <property type="match status" value="1"/>
</dbReference>
<dbReference type="PANTHER" id="PTHR43744:SF4">
    <property type="entry name" value="OSMOPROTECTIVE COMPOUNDS UPTAKE PERMEASE PROTEIN GGTD"/>
    <property type="match status" value="1"/>
</dbReference>
<keyword evidence="3" id="KW-1003">Cell membrane</keyword>
<sequence length="128" mass="14078">LPLAIYMLYNYISGLPKELFDSASIDGANTFYIFLRIVLPLSIPIIASLTIFQFLWVWNDLLVALIYLGGTPDVAPVTVQISSLVGSYGQDWELLTAAVFISIIPSLAVFFGLQRYFVRGILAGSIKG</sequence>
<dbReference type="PROSITE" id="PS50928">
    <property type="entry name" value="ABC_TM1"/>
    <property type="match status" value="1"/>
</dbReference>
<reference evidence="9" key="1">
    <citation type="journal article" date="2020" name="mSystems">
        <title>Genome- and Community-Level Interaction Insights into Carbon Utilization and Element Cycling Functions of Hydrothermarchaeota in Hydrothermal Sediment.</title>
        <authorList>
            <person name="Zhou Z."/>
            <person name="Liu Y."/>
            <person name="Xu W."/>
            <person name="Pan J."/>
            <person name="Luo Z.H."/>
            <person name="Li M."/>
        </authorList>
    </citation>
    <scope>NUCLEOTIDE SEQUENCE [LARGE SCALE GENOMIC DNA]</scope>
    <source>
        <strain evidence="9">HyVt-92</strain>
    </source>
</reference>
<dbReference type="GO" id="GO:0055085">
    <property type="term" value="P:transmembrane transport"/>
    <property type="evidence" value="ECO:0007669"/>
    <property type="project" value="InterPro"/>
</dbReference>
<comment type="caution">
    <text evidence="9">The sequence shown here is derived from an EMBL/GenBank/DDBJ whole genome shotgun (WGS) entry which is preliminary data.</text>
</comment>
<dbReference type="GO" id="GO:0005886">
    <property type="term" value="C:plasma membrane"/>
    <property type="evidence" value="ECO:0007669"/>
    <property type="project" value="UniProtKB-SubCell"/>
</dbReference>
<protein>
    <submittedName>
        <fullName evidence="9">Carbohydrate ABC transporter permease</fullName>
    </submittedName>
</protein>
<gene>
    <name evidence="9" type="ORF">ENL39_01825</name>
</gene>
<accession>A0A7V5HYI9</accession>
<evidence type="ECO:0000256" key="4">
    <source>
        <dbReference type="ARBA" id="ARBA00022692"/>
    </source>
</evidence>
<keyword evidence="6 7" id="KW-0472">Membrane</keyword>
<evidence type="ECO:0000256" key="3">
    <source>
        <dbReference type="ARBA" id="ARBA00022475"/>
    </source>
</evidence>
<evidence type="ECO:0000256" key="6">
    <source>
        <dbReference type="ARBA" id="ARBA00023136"/>
    </source>
</evidence>
<keyword evidence="4 7" id="KW-0812">Transmembrane</keyword>
<feature type="transmembrane region" description="Helical" evidence="7">
    <location>
        <begin position="33"/>
        <end position="58"/>
    </location>
</feature>
<dbReference type="EMBL" id="DRTT01000055">
    <property type="protein sequence ID" value="HHF98209.1"/>
    <property type="molecule type" value="Genomic_DNA"/>
</dbReference>
<dbReference type="InterPro" id="IPR000515">
    <property type="entry name" value="MetI-like"/>
</dbReference>
<keyword evidence="2 7" id="KW-0813">Transport</keyword>
<feature type="domain" description="ABC transmembrane type-1" evidence="8">
    <location>
        <begin position="1"/>
        <end position="113"/>
    </location>
</feature>
<feature type="transmembrane region" description="Helical" evidence="7">
    <location>
        <begin position="94"/>
        <end position="113"/>
    </location>
</feature>
<dbReference type="AlphaFoldDB" id="A0A7V5HYI9"/>
<comment type="subcellular location">
    <subcellularLocation>
        <location evidence="1 7">Cell membrane</location>
        <topology evidence="1 7">Multi-pass membrane protein</topology>
    </subcellularLocation>
</comment>
<evidence type="ECO:0000256" key="1">
    <source>
        <dbReference type="ARBA" id="ARBA00004651"/>
    </source>
</evidence>
<evidence type="ECO:0000256" key="7">
    <source>
        <dbReference type="RuleBase" id="RU363032"/>
    </source>
</evidence>
<feature type="non-terminal residue" evidence="9">
    <location>
        <position position="1"/>
    </location>
</feature>
<name>A0A7V5HYI9_UNCAE</name>
<dbReference type="PANTHER" id="PTHR43744">
    <property type="entry name" value="ABC TRANSPORTER PERMEASE PROTEIN MG189-RELATED-RELATED"/>
    <property type="match status" value="1"/>
</dbReference>
<keyword evidence="5 7" id="KW-1133">Transmembrane helix</keyword>
<evidence type="ECO:0000259" key="8">
    <source>
        <dbReference type="PROSITE" id="PS50928"/>
    </source>
</evidence>
<comment type="similarity">
    <text evidence="7">Belongs to the binding-protein-dependent transport system permease family.</text>
</comment>
<dbReference type="SUPFAM" id="SSF161098">
    <property type="entry name" value="MetI-like"/>
    <property type="match status" value="1"/>
</dbReference>
<dbReference type="InterPro" id="IPR035906">
    <property type="entry name" value="MetI-like_sf"/>
</dbReference>
<dbReference type="Proteomes" id="UP000886070">
    <property type="component" value="Unassembled WGS sequence"/>
</dbReference>
<evidence type="ECO:0000256" key="5">
    <source>
        <dbReference type="ARBA" id="ARBA00022989"/>
    </source>
</evidence>
<dbReference type="Gene3D" id="1.10.3720.10">
    <property type="entry name" value="MetI-like"/>
    <property type="match status" value="1"/>
</dbReference>
<dbReference type="CDD" id="cd06261">
    <property type="entry name" value="TM_PBP2"/>
    <property type="match status" value="1"/>
</dbReference>
<proteinExistence type="inferred from homology"/>
<organism evidence="9">
    <name type="scientific">Aerophobetes bacterium</name>
    <dbReference type="NCBI Taxonomy" id="2030807"/>
    <lineage>
        <taxon>Bacteria</taxon>
        <taxon>Candidatus Aerophobota</taxon>
    </lineage>
</organism>
<evidence type="ECO:0000256" key="2">
    <source>
        <dbReference type="ARBA" id="ARBA00022448"/>
    </source>
</evidence>
<evidence type="ECO:0000313" key="9">
    <source>
        <dbReference type="EMBL" id="HHF98209.1"/>
    </source>
</evidence>